<dbReference type="Proteomes" id="UP000827872">
    <property type="component" value="Linkage Group LG04"/>
</dbReference>
<name>A0ACB8FF58_9SAUR</name>
<reference evidence="1" key="1">
    <citation type="submission" date="2021-08" db="EMBL/GenBank/DDBJ databases">
        <title>The first chromosome-level gecko genome reveals the dynamic sex chromosomes of Neotropical dwarf geckos (Sphaerodactylidae: Sphaerodactylus).</title>
        <authorList>
            <person name="Pinto B.J."/>
            <person name="Keating S.E."/>
            <person name="Gamble T."/>
        </authorList>
    </citation>
    <scope>NUCLEOTIDE SEQUENCE</scope>
    <source>
        <strain evidence="1">TG3544</strain>
    </source>
</reference>
<accession>A0ACB8FF58</accession>
<comment type="caution">
    <text evidence="1">The sequence shown here is derived from an EMBL/GenBank/DDBJ whole genome shotgun (WGS) entry which is preliminary data.</text>
</comment>
<protein>
    <submittedName>
        <fullName evidence="1">Spectrin beta chain, non-erythrocytic 4</fullName>
    </submittedName>
</protein>
<evidence type="ECO:0000313" key="1">
    <source>
        <dbReference type="EMBL" id="KAH8003978.1"/>
    </source>
</evidence>
<keyword evidence="2" id="KW-1185">Reference proteome</keyword>
<dbReference type="EMBL" id="CM037617">
    <property type="protein sequence ID" value="KAH8003978.1"/>
    <property type="molecule type" value="Genomic_DNA"/>
</dbReference>
<evidence type="ECO:0000313" key="2">
    <source>
        <dbReference type="Proteomes" id="UP000827872"/>
    </source>
</evidence>
<proteinExistence type="predicted"/>
<sequence>MLPDRTPRPDRPRARDRPKPRRRPRPRDPNAPPGEARRSRSAPAQSSAPPPPPPTHTIQQEGYLLRKHELEGPNKKASNRSWINLYCVLSKGELGFYKDSKGRDSGSTHGNEPLLSLHNATSEVANDYKKKKNVLKIKMQDGGEFLLQAKEEEEMKAWLAALSTAISEHAEIARWSQALLTTSSTDEGNPKREPDRRASTSGRKK</sequence>
<gene>
    <name evidence="1" type="primary">SPTBN4_3</name>
    <name evidence="1" type="ORF">K3G42_001131</name>
</gene>
<organism evidence="1 2">
    <name type="scientific">Sphaerodactylus townsendi</name>
    <dbReference type="NCBI Taxonomy" id="933632"/>
    <lineage>
        <taxon>Eukaryota</taxon>
        <taxon>Metazoa</taxon>
        <taxon>Chordata</taxon>
        <taxon>Craniata</taxon>
        <taxon>Vertebrata</taxon>
        <taxon>Euteleostomi</taxon>
        <taxon>Lepidosauria</taxon>
        <taxon>Squamata</taxon>
        <taxon>Bifurcata</taxon>
        <taxon>Gekkota</taxon>
        <taxon>Sphaerodactylidae</taxon>
        <taxon>Sphaerodactylus</taxon>
    </lineage>
</organism>